<dbReference type="InterPro" id="IPR036116">
    <property type="entry name" value="FN3_sf"/>
</dbReference>
<reference evidence="3" key="1">
    <citation type="submission" date="2022-11" db="UniProtKB">
        <authorList>
            <consortium name="WormBaseParasite"/>
        </authorList>
    </citation>
    <scope>IDENTIFICATION</scope>
</reference>
<evidence type="ECO:0000313" key="3">
    <source>
        <dbReference type="WBParaSite" id="nRc.2.0.1.t16130-RA"/>
    </source>
</evidence>
<keyword evidence="1" id="KW-0677">Repeat</keyword>
<dbReference type="Gene3D" id="2.60.40.10">
    <property type="entry name" value="Immunoglobulins"/>
    <property type="match status" value="1"/>
</dbReference>
<dbReference type="WBParaSite" id="nRc.2.0.1.t16130-RA">
    <property type="protein sequence ID" value="nRc.2.0.1.t16130-RA"/>
    <property type="gene ID" value="nRc.2.0.1.g16130"/>
</dbReference>
<proteinExistence type="predicted"/>
<dbReference type="InterPro" id="IPR003961">
    <property type="entry name" value="FN3_dom"/>
</dbReference>
<dbReference type="PANTHER" id="PTHR46708:SF2">
    <property type="entry name" value="FIBRONECTIN TYPE-III DOMAIN-CONTAINING PROTEIN"/>
    <property type="match status" value="1"/>
</dbReference>
<organism evidence="2 3">
    <name type="scientific">Romanomermis culicivorax</name>
    <name type="common">Nematode worm</name>
    <dbReference type="NCBI Taxonomy" id="13658"/>
    <lineage>
        <taxon>Eukaryota</taxon>
        <taxon>Metazoa</taxon>
        <taxon>Ecdysozoa</taxon>
        <taxon>Nematoda</taxon>
        <taxon>Enoplea</taxon>
        <taxon>Dorylaimia</taxon>
        <taxon>Mermithida</taxon>
        <taxon>Mermithoidea</taxon>
        <taxon>Mermithidae</taxon>
        <taxon>Romanomermis</taxon>
    </lineage>
</organism>
<protein>
    <submittedName>
        <fullName evidence="3">Fibronectin type-III domain-containing protein</fullName>
    </submittedName>
</protein>
<dbReference type="InterPro" id="IPR013783">
    <property type="entry name" value="Ig-like_fold"/>
</dbReference>
<dbReference type="SUPFAM" id="SSF49265">
    <property type="entry name" value="Fibronectin type III"/>
    <property type="match status" value="1"/>
</dbReference>
<dbReference type="CDD" id="cd00063">
    <property type="entry name" value="FN3"/>
    <property type="match status" value="1"/>
</dbReference>
<name>A0A915IQI3_ROMCU</name>
<accession>A0A915IQI3</accession>
<dbReference type="AlphaFoldDB" id="A0A915IQI3"/>
<dbReference type="Proteomes" id="UP000887565">
    <property type="component" value="Unplaced"/>
</dbReference>
<dbReference type="InterPro" id="IPR050991">
    <property type="entry name" value="ECM_Regulatory_Proteins"/>
</dbReference>
<sequence>RELRKLGFKCLKPTRVEWNTRKPVCDAAQCLIRIEKTSRDANFDVSSVASAVEISASSITSISDKINNLEVTSDQISNSTPSIINEENSAPPLFRLNDDAKLNFADLKRLSLVRPLFPPRNSTSSFRYVEERTSSAITTKFVAEDDTRSTMFFMNENITITPLLLTSTEISGDKLHDREQFTFEVERRPNGTLLISSPAFETHGNIYKISLSSLDDPSSSTVNINITQNPFEIQNLTPSREYMLKFYIFDENDGEKFINSTRITIEPSRPKINRNFVNATTNSFNFALEYERISNHNLFYYSITNVDEEANVRHENFTIDHSFKKRLINYSINNLKSGHIYNVSIKPFYNNVAGPALNLTYVTKPLPPTNVSMSNNDPDFVLVQWSAPENSGLDGYRVEITAGNAFM</sequence>
<keyword evidence="2" id="KW-1185">Reference proteome</keyword>
<dbReference type="PANTHER" id="PTHR46708">
    <property type="entry name" value="TENASCIN"/>
    <property type="match status" value="1"/>
</dbReference>
<evidence type="ECO:0000313" key="2">
    <source>
        <dbReference type="Proteomes" id="UP000887565"/>
    </source>
</evidence>
<evidence type="ECO:0000256" key="1">
    <source>
        <dbReference type="ARBA" id="ARBA00022737"/>
    </source>
</evidence>